<comment type="caution">
    <text evidence="1">The sequence shown here is derived from an EMBL/GenBank/DDBJ whole genome shotgun (WGS) entry which is preliminary data.</text>
</comment>
<dbReference type="EMBL" id="JAGIZQ010000004">
    <property type="protein sequence ID" value="KAH6631253.1"/>
    <property type="molecule type" value="Genomic_DNA"/>
</dbReference>
<sequence>MPQGQQINPPNATVLVGAMAKIVERRTKTKQNIEKTKKELEKMTQKNAPQVERDRNAAKIRKLEGELAGWPATYETELKRWLLAQESVANGKIGSTLPQELKNEISKHLQTTRIKQIEQEVLGRK</sequence>
<protein>
    <submittedName>
        <fullName evidence="1">Uncharacterized protein</fullName>
    </submittedName>
</protein>
<gene>
    <name evidence="1" type="ORF">F5144DRAFT_647673</name>
</gene>
<reference evidence="1 2" key="1">
    <citation type="journal article" date="2021" name="Nat. Commun.">
        <title>Genetic determinants of endophytism in the Arabidopsis root mycobiome.</title>
        <authorList>
            <person name="Mesny F."/>
            <person name="Miyauchi S."/>
            <person name="Thiergart T."/>
            <person name="Pickel B."/>
            <person name="Atanasova L."/>
            <person name="Karlsson M."/>
            <person name="Huettel B."/>
            <person name="Barry K.W."/>
            <person name="Haridas S."/>
            <person name="Chen C."/>
            <person name="Bauer D."/>
            <person name="Andreopoulos W."/>
            <person name="Pangilinan J."/>
            <person name="LaButti K."/>
            <person name="Riley R."/>
            <person name="Lipzen A."/>
            <person name="Clum A."/>
            <person name="Drula E."/>
            <person name="Henrissat B."/>
            <person name="Kohler A."/>
            <person name="Grigoriev I.V."/>
            <person name="Martin F.M."/>
            <person name="Hacquard S."/>
        </authorList>
    </citation>
    <scope>NUCLEOTIDE SEQUENCE [LARGE SCALE GENOMIC DNA]</scope>
    <source>
        <strain evidence="1 2">MPI-SDFR-AT-0079</strain>
    </source>
</reference>
<organism evidence="1 2">
    <name type="scientific">Chaetomium tenue</name>
    <dbReference type="NCBI Taxonomy" id="1854479"/>
    <lineage>
        <taxon>Eukaryota</taxon>
        <taxon>Fungi</taxon>
        <taxon>Dikarya</taxon>
        <taxon>Ascomycota</taxon>
        <taxon>Pezizomycotina</taxon>
        <taxon>Sordariomycetes</taxon>
        <taxon>Sordariomycetidae</taxon>
        <taxon>Sordariales</taxon>
        <taxon>Chaetomiaceae</taxon>
        <taxon>Chaetomium</taxon>
    </lineage>
</organism>
<accession>A0ACB7P721</accession>
<evidence type="ECO:0000313" key="2">
    <source>
        <dbReference type="Proteomes" id="UP000724584"/>
    </source>
</evidence>
<proteinExistence type="predicted"/>
<keyword evidence="2" id="KW-1185">Reference proteome</keyword>
<name>A0ACB7P721_9PEZI</name>
<dbReference type="Proteomes" id="UP000724584">
    <property type="component" value="Unassembled WGS sequence"/>
</dbReference>
<evidence type="ECO:0000313" key="1">
    <source>
        <dbReference type="EMBL" id="KAH6631253.1"/>
    </source>
</evidence>